<feature type="domain" description="Isochorismatase-like" evidence="9">
    <location>
        <begin position="45"/>
        <end position="218"/>
    </location>
</feature>
<dbReference type="GO" id="GO:0019363">
    <property type="term" value="P:pyridine nucleotide biosynthetic process"/>
    <property type="evidence" value="ECO:0007669"/>
    <property type="project" value="UniProtKB-KW"/>
</dbReference>
<dbReference type="CDD" id="cd01011">
    <property type="entry name" value="nicotinamidase"/>
    <property type="match status" value="1"/>
</dbReference>
<keyword evidence="3" id="KW-0479">Metal-binding</keyword>
<dbReference type="InterPro" id="IPR052347">
    <property type="entry name" value="Isochorismatase_Nicotinamidase"/>
</dbReference>
<evidence type="ECO:0000313" key="10">
    <source>
        <dbReference type="EMBL" id="XCJ78527.1"/>
    </source>
</evidence>
<dbReference type="InterPro" id="IPR000868">
    <property type="entry name" value="Isochorismatase-like_dom"/>
</dbReference>
<dbReference type="EMBL" id="CP159578">
    <property type="protein sequence ID" value="XCJ78527.1"/>
    <property type="molecule type" value="Genomic_DNA"/>
</dbReference>
<dbReference type="GO" id="GO:0046872">
    <property type="term" value="F:metal ion binding"/>
    <property type="evidence" value="ECO:0007669"/>
    <property type="project" value="UniProtKB-KW"/>
</dbReference>
<keyword evidence="4" id="KW-0378">Hydrolase</keyword>
<dbReference type="SUPFAM" id="SSF52499">
    <property type="entry name" value="Isochorismatase-like hydrolases"/>
    <property type="match status" value="1"/>
</dbReference>
<dbReference type="PANTHER" id="PTHR11080">
    <property type="entry name" value="PYRAZINAMIDASE/NICOTINAMIDASE"/>
    <property type="match status" value="1"/>
</dbReference>
<feature type="region of interest" description="Disordered" evidence="8">
    <location>
        <begin position="1"/>
        <end position="28"/>
    </location>
</feature>
<evidence type="ECO:0000256" key="2">
    <source>
        <dbReference type="ARBA" id="ARBA00022642"/>
    </source>
</evidence>
<feature type="compositionally biased region" description="Polar residues" evidence="8">
    <location>
        <begin position="18"/>
        <end position="28"/>
    </location>
</feature>
<dbReference type="PANTHER" id="PTHR11080:SF2">
    <property type="entry name" value="LD05707P"/>
    <property type="match status" value="1"/>
</dbReference>
<evidence type="ECO:0000256" key="8">
    <source>
        <dbReference type="SAM" id="MobiDB-lite"/>
    </source>
</evidence>
<organism evidence="10">
    <name type="scientific">Salinicola endophyticus</name>
    <dbReference type="NCBI Taxonomy" id="1949083"/>
    <lineage>
        <taxon>Bacteria</taxon>
        <taxon>Pseudomonadati</taxon>
        <taxon>Pseudomonadota</taxon>
        <taxon>Gammaproteobacteria</taxon>
        <taxon>Oceanospirillales</taxon>
        <taxon>Halomonadaceae</taxon>
        <taxon>Salinicola</taxon>
    </lineage>
</organism>
<protein>
    <recommendedName>
        <fullName evidence="6">nicotinamidase</fullName>
        <ecNumber evidence="6">3.5.1.19</ecNumber>
    </recommendedName>
    <alternativeName>
        <fullName evidence="7">Nicotinamide deamidase</fullName>
    </alternativeName>
</protein>
<dbReference type="EC" id="3.5.1.19" evidence="6"/>
<dbReference type="GO" id="GO:0008936">
    <property type="term" value="F:nicotinamidase activity"/>
    <property type="evidence" value="ECO:0007669"/>
    <property type="project" value="UniProtKB-EC"/>
</dbReference>
<dbReference type="Pfam" id="PF00857">
    <property type="entry name" value="Isochorismatase"/>
    <property type="match status" value="1"/>
</dbReference>
<dbReference type="Gene3D" id="3.40.50.850">
    <property type="entry name" value="Isochorismatase-like"/>
    <property type="match status" value="1"/>
</dbReference>
<evidence type="ECO:0000256" key="3">
    <source>
        <dbReference type="ARBA" id="ARBA00022723"/>
    </source>
</evidence>
<evidence type="ECO:0000259" key="9">
    <source>
        <dbReference type="Pfam" id="PF00857"/>
    </source>
</evidence>
<gene>
    <name evidence="10" type="ORF">ABV408_13920</name>
</gene>
<evidence type="ECO:0000256" key="1">
    <source>
        <dbReference type="ARBA" id="ARBA00006336"/>
    </source>
</evidence>
<evidence type="ECO:0000256" key="4">
    <source>
        <dbReference type="ARBA" id="ARBA00022801"/>
    </source>
</evidence>
<evidence type="ECO:0000256" key="7">
    <source>
        <dbReference type="ARBA" id="ARBA00043224"/>
    </source>
</evidence>
<name>A0AB74UC30_9GAMM</name>
<sequence length="247" mass="26593">MSTTTTDTTCAVAASEPEPQSETAFTPHTQTQPALASLDGIAENSALVIVDVQPDFMPGGALACAEGDAILPGLAWLLAQHAFGHVVATQDWHPARHVSFASCHPPHQPFEAIELYGHSQTLWPDHCVQRSEGAALHPAIDWSPCDVIIRKGTDPRTDSYSAFRNNIGPDGHRPATGLAGWLRDRGVSDIYVCGLARDVCVLWTAEDAVAAGFRTHFLWPLTRPVTFDTDADVLERLAALEIAVIEA</sequence>
<reference evidence="10" key="1">
    <citation type="submission" date="2024-06" db="EMBL/GenBank/DDBJ databases">
        <title>Complete genome of Salinicola endophyticus HNIBRBA4755.</title>
        <authorList>
            <person name="Shin S.Y."/>
            <person name="Kang H."/>
            <person name="Song J."/>
        </authorList>
    </citation>
    <scope>NUCLEOTIDE SEQUENCE</scope>
    <source>
        <strain evidence="10">HNIBRBA4755</strain>
    </source>
</reference>
<dbReference type="InterPro" id="IPR036380">
    <property type="entry name" value="Isochorismatase-like_sf"/>
</dbReference>
<keyword evidence="2" id="KW-0662">Pyridine nucleotide biosynthesis</keyword>
<comment type="similarity">
    <text evidence="1">Belongs to the isochorismatase family.</text>
</comment>
<evidence type="ECO:0000256" key="6">
    <source>
        <dbReference type="ARBA" id="ARBA00039017"/>
    </source>
</evidence>
<dbReference type="RefSeq" id="WP_353979515.1">
    <property type="nucleotide sequence ID" value="NZ_CP159578.1"/>
</dbReference>
<comment type="pathway">
    <text evidence="5">Cofactor biosynthesis; nicotinate biosynthesis; nicotinate from nicotinamide: step 1/1.</text>
</comment>
<dbReference type="AlphaFoldDB" id="A0AB74UC30"/>
<accession>A0AB74UC30</accession>
<proteinExistence type="inferred from homology"/>
<evidence type="ECO:0000256" key="5">
    <source>
        <dbReference type="ARBA" id="ARBA00037900"/>
    </source>
</evidence>